<proteinExistence type="predicted"/>
<organism evidence="2 3">
    <name type="scientific">Caerostris darwini</name>
    <dbReference type="NCBI Taxonomy" id="1538125"/>
    <lineage>
        <taxon>Eukaryota</taxon>
        <taxon>Metazoa</taxon>
        <taxon>Ecdysozoa</taxon>
        <taxon>Arthropoda</taxon>
        <taxon>Chelicerata</taxon>
        <taxon>Arachnida</taxon>
        <taxon>Araneae</taxon>
        <taxon>Araneomorphae</taxon>
        <taxon>Entelegynae</taxon>
        <taxon>Araneoidea</taxon>
        <taxon>Araneidae</taxon>
        <taxon>Caerostris</taxon>
    </lineage>
</organism>
<dbReference type="AlphaFoldDB" id="A0AAV4NCL2"/>
<reference evidence="2 3" key="1">
    <citation type="submission" date="2021-06" db="EMBL/GenBank/DDBJ databases">
        <title>Caerostris darwini draft genome.</title>
        <authorList>
            <person name="Kono N."/>
            <person name="Arakawa K."/>
        </authorList>
    </citation>
    <scope>NUCLEOTIDE SEQUENCE [LARGE SCALE GENOMIC DNA]</scope>
</reference>
<dbReference type="Proteomes" id="UP001054837">
    <property type="component" value="Unassembled WGS sequence"/>
</dbReference>
<name>A0AAV4NCL2_9ARAC</name>
<accession>A0AAV4NCL2</accession>
<protein>
    <submittedName>
        <fullName evidence="2">Uncharacterized protein</fullName>
    </submittedName>
</protein>
<feature type="compositionally biased region" description="Basic and acidic residues" evidence="1">
    <location>
        <begin position="26"/>
        <end position="56"/>
    </location>
</feature>
<keyword evidence="3" id="KW-1185">Reference proteome</keyword>
<sequence>MGSVSPEIPLLGPMKRVKTLQMVPEAETRDPETHFSVRKEDLHKRNEEKASAGDNERVFFQEKSAANGEEREKFLCSMTVLDHVRGFLHQGNNTRFF</sequence>
<evidence type="ECO:0000256" key="1">
    <source>
        <dbReference type="SAM" id="MobiDB-lite"/>
    </source>
</evidence>
<comment type="caution">
    <text evidence="2">The sequence shown here is derived from an EMBL/GenBank/DDBJ whole genome shotgun (WGS) entry which is preliminary data.</text>
</comment>
<dbReference type="EMBL" id="BPLQ01001510">
    <property type="protein sequence ID" value="GIX82381.1"/>
    <property type="molecule type" value="Genomic_DNA"/>
</dbReference>
<feature type="region of interest" description="Disordered" evidence="1">
    <location>
        <begin position="24"/>
        <end position="56"/>
    </location>
</feature>
<gene>
    <name evidence="2" type="ORF">CDAR_94541</name>
</gene>
<evidence type="ECO:0000313" key="2">
    <source>
        <dbReference type="EMBL" id="GIX82381.1"/>
    </source>
</evidence>
<evidence type="ECO:0000313" key="3">
    <source>
        <dbReference type="Proteomes" id="UP001054837"/>
    </source>
</evidence>